<reference evidence="1" key="1">
    <citation type="submission" date="2021-02" db="EMBL/GenBank/DDBJ databases">
        <authorList>
            <person name="Dougan E. K."/>
            <person name="Rhodes N."/>
            <person name="Thang M."/>
            <person name="Chan C."/>
        </authorList>
    </citation>
    <scope>NUCLEOTIDE SEQUENCE</scope>
</reference>
<dbReference type="SUPFAM" id="SSF50156">
    <property type="entry name" value="PDZ domain-like"/>
    <property type="match status" value="1"/>
</dbReference>
<dbReference type="InterPro" id="IPR036034">
    <property type="entry name" value="PDZ_sf"/>
</dbReference>
<gene>
    <name evidence="1" type="ORF">SNEC2469_LOCUS11652</name>
</gene>
<organism evidence="1 2">
    <name type="scientific">Symbiodinium necroappetens</name>
    <dbReference type="NCBI Taxonomy" id="1628268"/>
    <lineage>
        <taxon>Eukaryota</taxon>
        <taxon>Sar</taxon>
        <taxon>Alveolata</taxon>
        <taxon>Dinophyceae</taxon>
        <taxon>Suessiales</taxon>
        <taxon>Symbiodiniaceae</taxon>
        <taxon>Symbiodinium</taxon>
    </lineage>
</organism>
<dbReference type="Proteomes" id="UP000601435">
    <property type="component" value="Unassembled WGS sequence"/>
</dbReference>
<feature type="non-terminal residue" evidence="1">
    <location>
        <position position="1"/>
    </location>
</feature>
<protein>
    <recommendedName>
        <fullName evidence="3">PDZ domain-containing protein</fullName>
    </recommendedName>
</protein>
<keyword evidence="2" id="KW-1185">Reference proteome</keyword>
<accession>A0A812R8A7</accession>
<evidence type="ECO:0000313" key="2">
    <source>
        <dbReference type="Proteomes" id="UP000601435"/>
    </source>
</evidence>
<sequence>GCQLWECVLEKRSETDKFGFSHCSGKKEYFKALGVSENATDVAGPEVLFIRKVGGEGLLFSWNEAHPDAVIQPGDRISKVNGQTSVDSMAQELRSSKVCIEVMRYPEEFEVSLSKKADTNKKL</sequence>
<comment type="caution">
    <text evidence="1">The sequence shown here is derived from an EMBL/GenBank/DDBJ whole genome shotgun (WGS) entry which is preliminary data.</text>
</comment>
<name>A0A812R8A7_9DINO</name>
<proteinExistence type="predicted"/>
<evidence type="ECO:0000313" key="1">
    <source>
        <dbReference type="EMBL" id="CAE7424902.1"/>
    </source>
</evidence>
<dbReference type="AlphaFoldDB" id="A0A812R8A7"/>
<feature type="non-terminal residue" evidence="1">
    <location>
        <position position="123"/>
    </location>
</feature>
<dbReference type="EMBL" id="CAJNJA010018511">
    <property type="protein sequence ID" value="CAE7424902.1"/>
    <property type="molecule type" value="Genomic_DNA"/>
</dbReference>
<dbReference type="OrthoDB" id="412700at2759"/>
<dbReference type="Gene3D" id="2.30.42.10">
    <property type="match status" value="1"/>
</dbReference>
<evidence type="ECO:0008006" key="3">
    <source>
        <dbReference type="Google" id="ProtNLM"/>
    </source>
</evidence>